<sequence>MSRRRDPFTLDIFRDYEPPADVVVRHDPEFSKGGTLDVQISRILSAAMERSGKTRETIADEMSAYLGHRVSKDMLDGYASPARRDHRITLERFIALIDVIDSQELLAFVCSFLGMVAVPEKYSEIIELWRRERAIEEHTRARDGLLSSLRGLK</sequence>
<gene>
    <name evidence="1" type="ORF">F9L06_03715</name>
</gene>
<protein>
    <recommendedName>
        <fullName evidence="3">DNA transposition protein</fullName>
    </recommendedName>
</protein>
<organism evidence="1 2">
    <name type="scientific">Brucella anthropi</name>
    <name type="common">Ochrobactrum anthropi</name>
    <dbReference type="NCBI Taxonomy" id="529"/>
    <lineage>
        <taxon>Bacteria</taxon>
        <taxon>Pseudomonadati</taxon>
        <taxon>Pseudomonadota</taxon>
        <taxon>Alphaproteobacteria</taxon>
        <taxon>Hyphomicrobiales</taxon>
        <taxon>Brucellaceae</taxon>
        <taxon>Brucella/Ochrobactrum group</taxon>
        <taxon>Brucella</taxon>
    </lineage>
</organism>
<dbReference type="AlphaFoldDB" id="A0A6I0DZV2"/>
<name>A0A6I0DZV2_BRUAN</name>
<evidence type="ECO:0000313" key="1">
    <source>
        <dbReference type="EMBL" id="KAB2803275.1"/>
    </source>
</evidence>
<comment type="caution">
    <text evidence="1">The sequence shown here is derived from an EMBL/GenBank/DDBJ whole genome shotgun (WGS) entry which is preliminary data.</text>
</comment>
<dbReference type="EMBL" id="WBWX01000001">
    <property type="protein sequence ID" value="KAB2803275.1"/>
    <property type="molecule type" value="Genomic_DNA"/>
</dbReference>
<evidence type="ECO:0000313" key="2">
    <source>
        <dbReference type="Proteomes" id="UP000441102"/>
    </source>
</evidence>
<dbReference type="Proteomes" id="UP000441102">
    <property type="component" value="Unassembled WGS sequence"/>
</dbReference>
<evidence type="ECO:0008006" key="3">
    <source>
        <dbReference type="Google" id="ProtNLM"/>
    </source>
</evidence>
<accession>A0A6I0DZV2</accession>
<reference evidence="1 2" key="1">
    <citation type="submission" date="2019-09" db="EMBL/GenBank/DDBJ databases">
        <title>Taxonomic organization of the family Brucellaceae based on a phylogenomic approach.</title>
        <authorList>
            <person name="Leclercq S."/>
            <person name="Cloeckaert A."/>
            <person name="Zygmunt M.S."/>
        </authorList>
    </citation>
    <scope>NUCLEOTIDE SEQUENCE [LARGE SCALE GENOMIC DNA]</scope>
    <source>
        <strain evidence="1 2">CCUG 34461</strain>
    </source>
</reference>
<proteinExistence type="predicted"/>
<dbReference type="RefSeq" id="WP_151576307.1">
    <property type="nucleotide sequence ID" value="NZ_WBWX01000001.1"/>
</dbReference>